<name>A0ABQ0JVQ5_9BACT</name>
<dbReference type="RefSeq" id="WP_052562900.1">
    <property type="nucleotide sequence ID" value="NZ_BAFN01000001.1"/>
</dbReference>
<dbReference type="Gene3D" id="3.40.50.10490">
    <property type="entry name" value="Glucose-6-phosphate isomerase like protein, domain 1"/>
    <property type="match status" value="1"/>
</dbReference>
<accession>A0ABQ0JVQ5</accession>
<dbReference type="EMBL" id="BAFN01000001">
    <property type="protein sequence ID" value="GAN32798.1"/>
    <property type="molecule type" value="Genomic_DNA"/>
</dbReference>
<organism evidence="1 2">
    <name type="scientific">Candidatus Brocadia sinica JPN1</name>
    <dbReference type="NCBI Taxonomy" id="1197129"/>
    <lineage>
        <taxon>Bacteria</taxon>
        <taxon>Pseudomonadati</taxon>
        <taxon>Planctomycetota</taxon>
        <taxon>Candidatus Brocadiia</taxon>
        <taxon>Candidatus Brocadiales</taxon>
        <taxon>Candidatus Brocadiaceae</taxon>
        <taxon>Candidatus Brocadia</taxon>
    </lineage>
</organism>
<keyword evidence="1" id="KW-0413">Isomerase</keyword>
<evidence type="ECO:0000313" key="1">
    <source>
        <dbReference type="EMBL" id="GAN32798.1"/>
    </source>
</evidence>
<sequence>MGIDGSALGNIAIHTALNYPFYNILGEEERGAPRRIFVFGNTPRLDSQVFSISLNWQQGI</sequence>
<keyword evidence="2" id="KW-1185">Reference proteome</keyword>
<dbReference type="GO" id="GO:0016853">
    <property type="term" value="F:isomerase activity"/>
    <property type="evidence" value="ECO:0007669"/>
    <property type="project" value="UniProtKB-KW"/>
</dbReference>
<protein>
    <submittedName>
        <fullName evidence="1">Glucose-6-phosphate isomerase</fullName>
    </submittedName>
</protein>
<evidence type="ECO:0000313" key="2">
    <source>
        <dbReference type="Proteomes" id="UP000032309"/>
    </source>
</evidence>
<reference evidence="2" key="1">
    <citation type="journal article" date="2015" name="Genome Announc.">
        <title>Draft Genome Sequence of an Anaerobic Ammonium-Oxidizing Bacterium, "Candidatus Brocadia sinica".</title>
        <authorList>
            <person name="Oshiki M."/>
            <person name="Shinyako-Hata K."/>
            <person name="Satoh H."/>
            <person name="Okabe S."/>
        </authorList>
    </citation>
    <scope>NUCLEOTIDE SEQUENCE [LARGE SCALE GENOMIC DNA]</scope>
    <source>
        <strain evidence="2">JPN1</strain>
    </source>
</reference>
<dbReference type="Proteomes" id="UP000032309">
    <property type="component" value="Unassembled WGS sequence"/>
</dbReference>
<gene>
    <name evidence="1" type="ORF">BROSI_A1313</name>
</gene>
<comment type="caution">
    <text evidence="1">The sequence shown here is derived from an EMBL/GenBank/DDBJ whole genome shotgun (WGS) entry which is preliminary data.</text>
</comment>
<proteinExistence type="predicted"/>